<feature type="transmembrane region" description="Helical" evidence="5">
    <location>
        <begin position="75"/>
        <end position="93"/>
    </location>
</feature>
<evidence type="ECO:0000256" key="5">
    <source>
        <dbReference type="SAM" id="Phobius"/>
    </source>
</evidence>
<feature type="transmembrane region" description="Helical" evidence="5">
    <location>
        <begin position="191"/>
        <end position="212"/>
    </location>
</feature>
<evidence type="ECO:0000313" key="8">
    <source>
        <dbReference type="Proteomes" id="UP000199650"/>
    </source>
</evidence>
<evidence type="ECO:0000256" key="3">
    <source>
        <dbReference type="ARBA" id="ARBA00022989"/>
    </source>
</evidence>
<organism evidence="7 8">
    <name type="scientific">Aliiroseovarius sediminilitoris</name>
    <dbReference type="NCBI Taxonomy" id="1173584"/>
    <lineage>
        <taxon>Bacteria</taxon>
        <taxon>Pseudomonadati</taxon>
        <taxon>Pseudomonadota</taxon>
        <taxon>Alphaproteobacteria</taxon>
        <taxon>Rhodobacterales</taxon>
        <taxon>Paracoccaceae</taxon>
        <taxon>Aliiroseovarius</taxon>
    </lineage>
</organism>
<gene>
    <name evidence="7" type="ORF">SAMN05444851_1594</name>
</gene>
<keyword evidence="8" id="KW-1185">Reference proteome</keyword>
<proteinExistence type="predicted"/>
<evidence type="ECO:0000256" key="2">
    <source>
        <dbReference type="ARBA" id="ARBA00022692"/>
    </source>
</evidence>
<dbReference type="Proteomes" id="UP000199650">
    <property type="component" value="Unassembled WGS sequence"/>
</dbReference>
<dbReference type="GO" id="GO:0016020">
    <property type="term" value="C:membrane"/>
    <property type="evidence" value="ECO:0007669"/>
    <property type="project" value="UniProtKB-SubCell"/>
</dbReference>
<feature type="transmembrane region" description="Helical" evidence="5">
    <location>
        <begin position="38"/>
        <end position="63"/>
    </location>
</feature>
<feature type="domain" description="NnrU" evidence="6">
    <location>
        <begin position="8"/>
        <end position="216"/>
    </location>
</feature>
<accession>A0A1I0PEV9</accession>
<dbReference type="InterPro" id="IPR009915">
    <property type="entry name" value="NnrU_dom"/>
</dbReference>
<dbReference type="STRING" id="1173584.SAMN05444851_1594"/>
<name>A0A1I0PEV9_9RHOB</name>
<keyword evidence="4 5" id="KW-0472">Membrane</keyword>
<evidence type="ECO:0000256" key="1">
    <source>
        <dbReference type="ARBA" id="ARBA00004141"/>
    </source>
</evidence>
<dbReference type="AlphaFoldDB" id="A0A1I0PEV9"/>
<feature type="transmembrane region" description="Helical" evidence="5">
    <location>
        <begin position="142"/>
        <end position="161"/>
    </location>
</feature>
<keyword evidence="3 5" id="KW-1133">Transmembrane helix</keyword>
<dbReference type="Pfam" id="PF07298">
    <property type="entry name" value="NnrU"/>
    <property type="match status" value="1"/>
</dbReference>
<dbReference type="Gene3D" id="1.20.120.1630">
    <property type="match status" value="1"/>
</dbReference>
<protein>
    <submittedName>
        <fullName evidence="7">Uncharacterized membrane protein</fullName>
    </submittedName>
</protein>
<reference evidence="7 8" key="1">
    <citation type="submission" date="2016-10" db="EMBL/GenBank/DDBJ databases">
        <authorList>
            <person name="de Groot N.N."/>
        </authorList>
    </citation>
    <scope>NUCLEOTIDE SEQUENCE [LARGE SCALE GENOMIC DNA]</scope>
    <source>
        <strain evidence="7 8">DSM 29439</strain>
    </source>
</reference>
<dbReference type="RefSeq" id="WP_091429699.1">
    <property type="nucleotide sequence ID" value="NZ_FOJB01000001.1"/>
</dbReference>
<evidence type="ECO:0000256" key="4">
    <source>
        <dbReference type="ARBA" id="ARBA00023136"/>
    </source>
</evidence>
<evidence type="ECO:0000313" key="7">
    <source>
        <dbReference type="EMBL" id="SEW12979.1"/>
    </source>
</evidence>
<feature type="transmembrane region" description="Helical" evidence="5">
    <location>
        <begin position="6"/>
        <end position="26"/>
    </location>
</feature>
<keyword evidence="2 5" id="KW-0812">Transmembrane</keyword>
<evidence type="ECO:0000259" key="6">
    <source>
        <dbReference type="Pfam" id="PF07298"/>
    </source>
</evidence>
<comment type="subcellular location">
    <subcellularLocation>
        <location evidence="1">Membrane</location>
        <topology evidence="1">Multi-pass membrane protein</topology>
    </subcellularLocation>
</comment>
<feature type="transmembrane region" description="Helical" evidence="5">
    <location>
        <begin position="114"/>
        <end position="136"/>
    </location>
</feature>
<dbReference type="OrthoDB" id="7828645at2"/>
<dbReference type="EMBL" id="FOJB01000001">
    <property type="protein sequence ID" value="SEW12979.1"/>
    <property type="molecule type" value="Genomic_DNA"/>
</dbReference>
<sequence length="218" mass="23665">MIGWGGYILAFTVFFLTHSIPVRPAVKSRLVKAFGPRGFTAAYSALSIAVLALVIVAAGRAPFVGLWDWAPWQNHVTLTVMFLVCVIAALAIGRPNPLSFGGANNDRFDPHHPGLIGWMRHPLLVALFLWALGHMIPNGNLAHVILFGVFAGFALLGMRIIDRRKKRVMGQAQWARLADTRRGITVTKNGLIRIAAAVAVYALLLSLHGPIIGVEPLP</sequence>